<dbReference type="Proteomes" id="UP000051254">
    <property type="component" value="Unassembled WGS sequence"/>
</dbReference>
<evidence type="ECO:0000313" key="6">
    <source>
        <dbReference type="EMBL" id="KRG58308.1"/>
    </source>
</evidence>
<dbReference type="Gene3D" id="3.40.1410.10">
    <property type="entry name" value="Chorismate lyase-like"/>
    <property type="match status" value="1"/>
</dbReference>
<feature type="domain" description="HTH gntR-type" evidence="5">
    <location>
        <begin position="19"/>
        <end position="87"/>
    </location>
</feature>
<dbReference type="InterPro" id="IPR000524">
    <property type="entry name" value="Tscrpt_reg_HTH_GntR"/>
</dbReference>
<dbReference type="InterPro" id="IPR050679">
    <property type="entry name" value="Bact_HTH_transcr_reg"/>
</dbReference>
<dbReference type="EMBL" id="LDJH01000011">
    <property type="protein sequence ID" value="KRG58308.1"/>
    <property type="molecule type" value="Genomic_DNA"/>
</dbReference>
<organism evidence="6 7">
    <name type="scientific">Stenotrophomonas koreensis</name>
    <dbReference type="NCBI Taxonomy" id="266128"/>
    <lineage>
        <taxon>Bacteria</taxon>
        <taxon>Pseudomonadati</taxon>
        <taxon>Pseudomonadota</taxon>
        <taxon>Gammaproteobacteria</taxon>
        <taxon>Lysobacterales</taxon>
        <taxon>Lysobacteraceae</taxon>
        <taxon>Stenotrophomonas</taxon>
    </lineage>
</organism>
<name>A0A0R0BY74_9GAMM</name>
<evidence type="ECO:0000259" key="5">
    <source>
        <dbReference type="PROSITE" id="PS50949"/>
    </source>
</evidence>
<keyword evidence="1" id="KW-0805">Transcription regulation</keyword>
<reference evidence="6 7" key="1">
    <citation type="submission" date="2015-05" db="EMBL/GenBank/DDBJ databases">
        <title>Genome sequencing and analysis of members of genus Stenotrophomonas.</title>
        <authorList>
            <person name="Patil P.P."/>
            <person name="Midha S."/>
            <person name="Patil P.B."/>
        </authorList>
    </citation>
    <scope>NUCLEOTIDE SEQUENCE [LARGE SCALE GENOMIC DNA]</scope>
    <source>
        <strain evidence="6 7">DSM 17805</strain>
    </source>
</reference>
<protein>
    <recommendedName>
        <fullName evidence="5">HTH gntR-type domain-containing protein</fullName>
    </recommendedName>
</protein>
<keyword evidence="2" id="KW-0238">DNA-binding</keyword>
<dbReference type="PRINTS" id="PR00035">
    <property type="entry name" value="HTHGNTR"/>
</dbReference>
<dbReference type="InterPro" id="IPR011663">
    <property type="entry name" value="UTRA"/>
</dbReference>
<dbReference type="SMART" id="SM00345">
    <property type="entry name" value="HTH_GNTR"/>
    <property type="match status" value="1"/>
</dbReference>
<dbReference type="PATRIC" id="fig|266128.3.peg.172"/>
<dbReference type="CDD" id="cd07377">
    <property type="entry name" value="WHTH_GntR"/>
    <property type="match status" value="1"/>
</dbReference>
<dbReference type="GO" id="GO:0045892">
    <property type="term" value="P:negative regulation of DNA-templated transcription"/>
    <property type="evidence" value="ECO:0007669"/>
    <property type="project" value="TreeGrafter"/>
</dbReference>
<dbReference type="PROSITE" id="PS50949">
    <property type="entry name" value="HTH_GNTR"/>
    <property type="match status" value="1"/>
</dbReference>
<dbReference type="InterPro" id="IPR036388">
    <property type="entry name" value="WH-like_DNA-bd_sf"/>
</dbReference>
<feature type="region of interest" description="Disordered" evidence="4">
    <location>
        <begin position="80"/>
        <end position="102"/>
    </location>
</feature>
<evidence type="ECO:0000256" key="3">
    <source>
        <dbReference type="ARBA" id="ARBA00023163"/>
    </source>
</evidence>
<accession>A0A0R0BY74</accession>
<dbReference type="SUPFAM" id="SSF64288">
    <property type="entry name" value="Chorismate lyase-like"/>
    <property type="match status" value="1"/>
</dbReference>
<sequence length="267" mass="30885">MDLYDNANLQGLLRRDLHTPLYHQLRQLLREQIQRGELRDGQQLPREEDLAKRLGISRVTVRLALAELAEEGLLVRQRGRGTRITSGRSRNPGHAGPPPLRSPLYELIDNLDTLADNTQVRLLSYQRIPPPEPVRQAFNLPADEALVSCVRVRSRHGQTFGYYSSWTRTRHPDFNAEQLARQSRIDLFRQCGLPIVRVEQKISALRVDPVPAIYLQMQPGQAVMTLERRSFDRDDQLLDLLEIQYRPDQLRYQMRLDHTPDPMESSA</sequence>
<proteinExistence type="predicted"/>
<evidence type="ECO:0000313" key="7">
    <source>
        <dbReference type="Proteomes" id="UP000051254"/>
    </source>
</evidence>
<dbReference type="SUPFAM" id="SSF46785">
    <property type="entry name" value="Winged helix' DNA-binding domain"/>
    <property type="match status" value="1"/>
</dbReference>
<dbReference type="InterPro" id="IPR036390">
    <property type="entry name" value="WH_DNA-bd_sf"/>
</dbReference>
<dbReference type="SMART" id="SM00866">
    <property type="entry name" value="UTRA"/>
    <property type="match status" value="1"/>
</dbReference>
<dbReference type="GO" id="GO:0003700">
    <property type="term" value="F:DNA-binding transcription factor activity"/>
    <property type="evidence" value="ECO:0007669"/>
    <property type="project" value="InterPro"/>
</dbReference>
<keyword evidence="7" id="KW-1185">Reference proteome</keyword>
<evidence type="ECO:0000256" key="2">
    <source>
        <dbReference type="ARBA" id="ARBA00023125"/>
    </source>
</evidence>
<dbReference type="Gene3D" id="1.10.10.10">
    <property type="entry name" value="Winged helix-like DNA-binding domain superfamily/Winged helix DNA-binding domain"/>
    <property type="match status" value="1"/>
</dbReference>
<evidence type="ECO:0000256" key="1">
    <source>
        <dbReference type="ARBA" id="ARBA00023015"/>
    </source>
</evidence>
<dbReference type="STRING" id="266128.ABB25_06535"/>
<dbReference type="OrthoDB" id="5450856at2"/>
<gene>
    <name evidence="6" type="ORF">ABB25_06535</name>
</gene>
<dbReference type="GO" id="GO:0003677">
    <property type="term" value="F:DNA binding"/>
    <property type="evidence" value="ECO:0007669"/>
    <property type="project" value="UniProtKB-KW"/>
</dbReference>
<dbReference type="Pfam" id="PF07702">
    <property type="entry name" value="UTRA"/>
    <property type="match status" value="1"/>
</dbReference>
<dbReference type="InterPro" id="IPR028978">
    <property type="entry name" value="Chorismate_lyase_/UTRA_dom_sf"/>
</dbReference>
<dbReference type="Pfam" id="PF00392">
    <property type="entry name" value="GntR"/>
    <property type="match status" value="1"/>
</dbReference>
<dbReference type="PANTHER" id="PTHR44846:SF1">
    <property type="entry name" value="MANNOSYL-D-GLYCERATE TRANSPORT_METABOLISM SYSTEM REPRESSOR MNGR-RELATED"/>
    <property type="match status" value="1"/>
</dbReference>
<dbReference type="PANTHER" id="PTHR44846">
    <property type="entry name" value="MANNOSYL-D-GLYCERATE TRANSPORT/METABOLISM SYSTEM REPRESSOR MNGR-RELATED"/>
    <property type="match status" value="1"/>
</dbReference>
<dbReference type="AlphaFoldDB" id="A0A0R0BY74"/>
<keyword evidence="3" id="KW-0804">Transcription</keyword>
<dbReference type="RefSeq" id="WP_057665140.1">
    <property type="nucleotide sequence ID" value="NZ_LDJH01000011.1"/>
</dbReference>
<evidence type="ECO:0000256" key="4">
    <source>
        <dbReference type="SAM" id="MobiDB-lite"/>
    </source>
</evidence>
<comment type="caution">
    <text evidence="6">The sequence shown here is derived from an EMBL/GenBank/DDBJ whole genome shotgun (WGS) entry which is preliminary data.</text>
</comment>
<feature type="compositionally biased region" description="Low complexity" evidence="4">
    <location>
        <begin position="80"/>
        <end position="90"/>
    </location>
</feature>
<dbReference type="FunFam" id="1.10.10.10:FF:000079">
    <property type="entry name" value="GntR family transcriptional regulator"/>
    <property type="match status" value="1"/>
</dbReference>